<dbReference type="Pfam" id="PF05973">
    <property type="entry name" value="Gp49"/>
    <property type="match status" value="1"/>
</dbReference>
<evidence type="ECO:0000313" key="1">
    <source>
        <dbReference type="EMBL" id="OGD86026.1"/>
    </source>
</evidence>
<name>A0A1F5G2C0_9BACT</name>
<gene>
    <name evidence="1" type="ORF">A2696_04055</name>
</gene>
<comment type="caution">
    <text evidence="1">The sequence shown here is derived from an EMBL/GenBank/DDBJ whole genome shotgun (WGS) entry which is preliminary data.</text>
</comment>
<dbReference type="Proteomes" id="UP000177069">
    <property type="component" value="Unassembled WGS sequence"/>
</dbReference>
<evidence type="ECO:0000313" key="2">
    <source>
        <dbReference type="Proteomes" id="UP000177069"/>
    </source>
</evidence>
<reference evidence="1 2" key="1">
    <citation type="journal article" date="2016" name="Nat. Commun.">
        <title>Thousands of microbial genomes shed light on interconnected biogeochemical processes in an aquifer system.</title>
        <authorList>
            <person name="Anantharaman K."/>
            <person name="Brown C.T."/>
            <person name="Hug L.A."/>
            <person name="Sharon I."/>
            <person name="Castelle C.J."/>
            <person name="Probst A.J."/>
            <person name="Thomas B.C."/>
            <person name="Singh A."/>
            <person name="Wilkins M.J."/>
            <person name="Karaoz U."/>
            <person name="Brodie E.L."/>
            <person name="Williams K.H."/>
            <person name="Hubbard S.S."/>
            <person name="Banfield J.F."/>
        </authorList>
    </citation>
    <scope>NUCLEOTIDE SEQUENCE [LARGE SCALE GENOMIC DNA]</scope>
</reference>
<proteinExistence type="predicted"/>
<protein>
    <recommendedName>
        <fullName evidence="3">Addiction module toxin RelE</fullName>
    </recommendedName>
</protein>
<sequence>MYKLIFYRTSRGEEPVSKYLKTLDIKVRVKFYKLLTLLENLGPSLKRPYADLLKNKIYELRIKHGSNQYRTLYFFFERDYIVITHGFTKKTSRVLEAEIKRAEVYREDFQKQIIKGEKYGSKKI</sequence>
<organism evidence="1 2">
    <name type="scientific">Candidatus Curtissbacteria bacterium RIFCSPHIGHO2_01_FULL_41_13</name>
    <dbReference type="NCBI Taxonomy" id="1797745"/>
    <lineage>
        <taxon>Bacteria</taxon>
        <taxon>Candidatus Curtissiibacteriota</taxon>
    </lineage>
</organism>
<evidence type="ECO:0008006" key="3">
    <source>
        <dbReference type="Google" id="ProtNLM"/>
    </source>
</evidence>
<dbReference type="InterPro" id="IPR009241">
    <property type="entry name" value="HigB-like"/>
</dbReference>
<dbReference type="EMBL" id="MFBA01000006">
    <property type="protein sequence ID" value="OGD86026.1"/>
    <property type="molecule type" value="Genomic_DNA"/>
</dbReference>
<accession>A0A1F5G2C0</accession>
<dbReference type="AlphaFoldDB" id="A0A1F5G2C0"/>